<comment type="caution">
    <text evidence="4">The sequence shown here is derived from an EMBL/GenBank/DDBJ whole genome shotgun (WGS) entry which is preliminary data.</text>
</comment>
<accession>A0A2S4W5E4</accession>
<keyword evidence="2" id="KW-0472">Membrane</keyword>
<dbReference type="Proteomes" id="UP000238274">
    <property type="component" value="Unassembled WGS sequence"/>
</dbReference>
<feature type="transmembrane region" description="Helical" evidence="2">
    <location>
        <begin position="355"/>
        <end position="378"/>
    </location>
</feature>
<feature type="region of interest" description="Disordered" evidence="1">
    <location>
        <begin position="176"/>
        <end position="198"/>
    </location>
</feature>
<dbReference type="VEuPathDB" id="FungiDB:PSHT_06532"/>
<dbReference type="OrthoDB" id="2501761at2759"/>
<dbReference type="InterPro" id="IPR057194">
    <property type="entry name" value="DUF7872"/>
</dbReference>
<sequence>MGKRVSPGSNLKLSSYRDWNSKCLSMHPLQVLLLLEITLHVPHISPSASAFVVHHPLSEPFEPVALARVLEKYSFLSIQSLKRASNRSDKDPGLTPAEPNKHLLGTLKPPNRAAESVSSFAKPVQMQRRAFFQGTIWGYIQTHIQSCFPYPASSTLCLAACATATLAAIPPPISPTSVKPQPVPAPQSPTPQVKPQGAPLPAPIPPPNLPCVAQNLTADTWNRLQIDKYLADYPGGHSLTLEQYADSKGAQNFRCGIEEFCTSGQICNPVPAPDWYVLLATQEWNNCMNSVFKAVHFAVSTVQAFALNILNRAEQNIKAHEIAFGIGSITSLLASAAAIVGIGAAALFLAGFVTALAPIAVAAGVTVVATTLVAPLALQGSSLLENKPADKKSFIKWASVGNMFSQWEIHMQSMITNTTQQVINSPISSNQGISSVLRNGAFLFESQTKSTSELQIDYETVLQARSLNLVLRAMGAFVTRGSDKCNAKGPNGAWGEEGNLSFCGPDKIMMNIVLTHGDKTKNKIQNAKYIATKFGFTTEYIVTQSWNCQQKYQQFEYDPYRDAPLPSDANADCVMNLPVCDLTDQISHPLIY</sequence>
<evidence type="ECO:0000313" key="5">
    <source>
        <dbReference type="Proteomes" id="UP000238274"/>
    </source>
</evidence>
<keyword evidence="2" id="KW-1133">Transmembrane helix</keyword>
<proteinExistence type="predicted"/>
<reference evidence="4 5" key="1">
    <citation type="submission" date="2017-12" db="EMBL/GenBank/DDBJ databases">
        <title>Gene loss provides genomic basis for host adaptation in cereal stripe rust fungi.</title>
        <authorList>
            <person name="Xia C."/>
        </authorList>
    </citation>
    <scope>NUCLEOTIDE SEQUENCE [LARGE SCALE GENOMIC DNA]</scope>
    <source>
        <strain evidence="4 5">93TX-2</strain>
    </source>
</reference>
<gene>
    <name evidence="4" type="ORF">PSHT_06532</name>
</gene>
<feature type="transmembrane region" description="Helical" evidence="2">
    <location>
        <begin position="322"/>
        <end position="349"/>
    </location>
</feature>
<evidence type="ECO:0000256" key="1">
    <source>
        <dbReference type="SAM" id="MobiDB-lite"/>
    </source>
</evidence>
<dbReference type="AlphaFoldDB" id="A0A2S4W5E4"/>
<evidence type="ECO:0000259" key="3">
    <source>
        <dbReference type="Pfam" id="PF25278"/>
    </source>
</evidence>
<evidence type="ECO:0000256" key="2">
    <source>
        <dbReference type="SAM" id="Phobius"/>
    </source>
</evidence>
<dbReference type="VEuPathDB" id="FungiDB:PSTT_00440"/>
<dbReference type="Pfam" id="PF25278">
    <property type="entry name" value="DUF7872"/>
    <property type="match status" value="1"/>
</dbReference>
<organism evidence="4 5">
    <name type="scientific">Puccinia striiformis</name>
    <dbReference type="NCBI Taxonomy" id="27350"/>
    <lineage>
        <taxon>Eukaryota</taxon>
        <taxon>Fungi</taxon>
        <taxon>Dikarya</taxon>
        <taxon>Basidiomycota</taxon>
        <taxon>Pucciniomycotina</taxon>
        <taxon>Pucciniomycetes</taxon>
        <taxon>Pucciniales</taxon>
        <taxon>Pucciniaceae</taxon>
        <taxon>Puccinia</taxon>
    </lineage>
</organism>
<feature type="region of interest" description="Disordered" evidence="1">
    <location>
        <begin position="85"/>
        <end position="108"/>
    </location>
</feature>
<reference evidence="5" key="2">
    <citation type="journal article" date="2018" name="BMC Genomics">
        <title>Genomic insights into host adaptation between the wheat stripe rust pathogen (Puccinia striiformis f. sp. tritici) and the barley stripe rust pathogen (Puccinia striiformis f. sp. hordei).</title>
        <authorList>
            <person name="Xia C."/>
            <person name="Wang M."/>
            <person name="Yin C."/>
            <person name="Cornejo O.E."/>
            <person name="Hulbert S.H."/>
            <person name="Chen X."/>
        </authorList>
    </citation>
    <scope>NUCLEOTIDE SEQUENCE [LARGE SCALE GENOMIC DNA]</scope>
    <source>
        <strain evidence="5">93TX-2</strain>
    </source>
</reference>
<dbReference type="PANTHER" id="PTHR33339:SF1">
    <property type="entry name" value="LYSM DOMAIN-CONTAINING PROTEIN"/>
    <property type="match status" value="1"/>
</dbReference>
<name>A0A2S4W5E4_9BASI</name>
<dbReference type="EMBL" id="PKSM01000077">
    <property type="protein sequence ID" value="POW16946.1"/>
    <property type="molecule type" value="Genomic_DNA"/>
</dbReference>
<keyword evidence="2" id="KW-0812">Transmembrane</keyword>
<feature type="domain" description="DUF7872" evidence="3">
    <location>
        <begin position="388"/>
        <end position="585"/>
    </location>
</feature>
<protein>
    <recommendedName>
        <fullName evidence="3">DUF7872 domain-containing protein</fullName>
    </recommendedName>
</protein>
<dbReference type="PANTHER" id="PTHR33339">
    <property type="entry name" value="LYSM DOMAIN-CONTAINING PROTEIN"/>
    <property type="match status" value="1"/>
</dbReference>
<keyword evidence="5" id="KW-1185">Reference proteome</keyword>
<reference evidence="5" key="3">
    <citation type="journal article" date="2018" name="Mol. Plant Microbe Interact.">
        <title>Genome sequence resources for the wheat stripe rust pathogen (Puccinia striiformis f. sp. tritici) and the barley stripe rust pathogen (Puccinia striiformis f. sp. hordei).</title>
        <authorList>
            <person name="Xia C."/>
            <person name="Wang M."/>
            <person name="Yin C."/>
            <person name="Cornejo O.E."/>
            <person name="Hulbert S.H."/>
            <person name="Chen X."/>
        </authorList>
    </citation>
    <scope>NUCLEOTIDE SEQUENCE [LARGE SCALE GENOMIC DNA]</scope>
    <source>
        <strain evidence="5">93TX-2</strain>
    </source>
</reference>
<evidence type="ECO:0000313" key="4">
    <source>
        <dbReference type="EMBL" id="POW16946.1"/>
    </source>
</evidence>